<dbReference type="InterPro" id="IPR015943">
    <property type="entry name" value="WD40/YVTN_repeat-like_dom_sf"/>
</dbReference>
<feature type="signal peptide" evidence="1">
    <location>
        <begin position="1"/>
        <end position="18"/>
    </location>
</feature>
<name>A0ABD3W013_SINWO</name>
<feature type="domain" description="Choice-of-anchor I" evidence="2">
    <location>
        <begin position="45"/>
        <end position="559"/>
    </location>
</feature>
<protein>
    <recommendedName>
        <fullName evidence="2">Choice-of-anchor I domain-containing protein</fullName>
    </recommendedName>
</protein>
<evidence type="ECO:0000256" key="1">
    <source>
        <dbReference type="SAM" id="SignalP"/>
    </source>
</evidence>
<gene>
    <name evidence="3" type="ORF">ACJMK2_043416</name>
</gene>
<evidence type="ECO:0000313" key="3">
    <source>
        <dbReference type="EMBL" id="KAL3866077.1"/>
    </source>
</evidence>
<dbReference type="InterPro" id="IPR052956">
    <property type="entry name" value="Mesenchyme-surface_protein"/>
</dbReference>
<dbReference type="Pfam" id="PF22494">
    <property type="entry name" value="choice_anch_I"/>
    <property type="match status" value="1"/>
</dbReference>
<keyword evidence="4" id="KW-1185">Reference proteome</keyword>
<dbReference type="PANTHER" id="PTHR46928:SF1">
    <property type="entry name" value="MESENCHYME-SPECIFIC CELL SURFACE GLYCOPROTEIN"/>
    <property type="match status" value="1"/>
</dbReference>
<keyword evidence="1" id="KW-0732">Signal</keyword>
<accession>A0ABD3W013</accession>
<feature type="chain" id="PRO_5044745612" description="Choice-of-anchor I domain-containing protein" evidence="1">
    <location>
        <begin position="19"/>
        <end position="564"/>
    </location>
</feature>
<organism evidence="3 4">
    <name type="scientific">Sinanodonta woodiana</name>
    <name type="common">Chinese pond mussel</name>
    <name type="synonym">Anodonta woodiana</name>
    <dbReference type="NCBI Taxonomy" id="1069815"/>
    <lineage>
        <taxon>Eukaryota</taxon>
        <taxon>Metazoa</taxon>
        <taxon>Spiralia</taxon>
        <taxon>Lophotrochozoa</taxon>
        <taxon>Mollusca</taxon>
        <taxon>Bivalvia</taxon>
        <taxon>Autobranchia</taxon>
        <taxon>Heteroconchia</taxon>
        <taxon>Palaeoheterodonta</taxon>
        <taxon>Unionida</taxon>
        <taxon>Unionoidea</taxon>
        <taxon>Unionidae</taxon>
        <taxon>Unioninae</taxon>
        <taxon>Sinanodonta</taxon>
    </lineage>
</organism>
<comment type="caution">
    <text evidence="3">The sequence shown here is derived from an EMBL/GenBank/DDBJ whole genome shotgun (WGS) entry which is preliminary data.</text>
</comment>
<dbReference type="EMBL" id="JBJQND010000009">
    <property type="protein sequence ID" value="KAL3866077.1"/>
    <property type="molecule type" value="Genomic_DNA"/>
</dbReference>
<dbReference type="Gene3D" id="2.130.10.10">
    <property type="entry name" value="YVTN repeat-like/Quinoprotein amine dehydrogenase"/>
    <property type="match status" value="1"/>
</dbReference>
<evidence type="ECO:0000313" key="4">
    <source>
        <dbReference type="Proteomes" id="UP001634394"/>
    </source>
</evidence>
<dbReference type="Proteomes" id="UP001634394">
    <property type="component" value="Unassembled WGS sequence"/>
</dbReference>
<dbReference type="AlphaFoldDB" id="A0ABD3W013"/>
<dbReference type="PANTHER" id="PTHR46928">
    <property type="entry name" value="MESENCHYME-SPECIFIC CELL SURFACE GLYCOPROTEIN"/>
    <property type="match status" value="1"/>
</dbReference>
<dbReference type="SUPFAM" id="SSF51004">
    <property type="entry name" value="C-terminal (heme d1) domain of cytochrome cd1-nitrite reductase"/>
    <property type="match status" value="1"/>
</dbReference>
<sequence>MCSLTIWVFLLAISPCIAVLRLQQLSYLKLPFSLTAGGQYKLFGGTAEESAYDPKHHILYVLGDDSRLLHVIDITDPSNPKVVLTHQFAVGDGVPRDVDVCGDEIAVSLSAPPPFEANEGHIFFYHVYDRSSTTLVFDGILTVGAYPDMLKYTPDCSSLIVLNEGRPGKNSTDKYFDPEGSVSIIRSPKTGNPSVQLADFHSFNARTDIRYPGRFVPDLQTNYPTLSQDLEPEYVTFSPDGRTAYITLQENSAIAALSISTGVITSVQPLPKKAWAGLSLDASDRDGGVHLADYSHLNGILQPDVVKTLRVGGSYYLITANEGAIRSYTAAVHGFTWTDAAFARTQVNNLDTALTGAVFRDEVNNDARLGRLMISLVDGKNIFSGKFEEFDSFGGRGFSIFRVRATDNSLTLVFDSEDEIERFTEQYHHEVFNTDCKVSTFESPEMLKDTTSDQMGPKVNALDVLDENGVVYLVVGSEPTGTLFLYTVNTTSAAPTPIFQSMSRSGNFDIPWNDLYTTNMAGDAYISDIGIIASANSPVNKTLVYVVSNGSGSVSIYEIVNGPF</sequence>
<proteinExistence type="predicted"/>
<dbReference type="InterPro" id="IPR011048">
    <property type="entry name" value="Haem_d1_sf"/>
</dbReference>
<dbReference type="InterPro" id="IPR055188">
    <property type="entry name" value="Choice_anch_I"/>
</dbReference>
<evidence type="ECO:0000259" key="2">
    <source>
        <dbReference type="Pfam" id="PF22494"/>
    </source>
</evidence>
<dbReference type="SUPFAM" id="SSF82171">
    <property type="entry name" value="DPP6 N-terminal domain-like"/>
    <property type="match status" value="1"/>
</dbReference>
<reference evidence="3 4" key="1">
    <citation type="submission" date="2024-11" db="EMBL/GenBank/DDBJ databases">
        <title>Chromosome-level genome assembly of the freshwater bivalve Anodonta woodiana.</title>
        <authorList>
            <person name="Chen X."/>
        </authorList>
    </citation>
    <scope>NUCLEOTIDE SEQUENCE [LARGE SCALE GENOMIC DNA]</scope>
    <source>
        <strain evidence="3">MN2024</strain>
        <tissue evidence="3">Gills</tissue>
    </source>
</reference>